<dbReference type="EMBL" id="CP102173">
    <property type="protein sequence ID" value="UUP14150.1"/>
    <property type="molecule type" value="Genomic_DNA"/>
</dbReference>
<evidence type="ECO:0000313" key="3">
    <source>
        <dbReference type="Proteomes" id="UP001316184"/>
    </source>
</evidence>
<keyword evidence="1" id="KW-0472">Membrane</keyword>
<dbReference type="Proteomes" id="UP001316184">
    <property type="component" value="Chromosome"/>
</dbReference>
<keyword evidence="1" id="KW-0812">Transmembrane</keyword>
<keyword evidence="3" id="KW-1185">Reference proteome</keyword>
<sequence length="129" mass="13434">MPLAHTPASRSAGLATMLLALVQLFLALHGDHDTYIEALLLAQAAATAAGAAKLLRDNSVESRLGVGFLVVLSCLGALVPAILGLPGQDRTWGVLPAAVFSLAIVVIALLVADLPRRVTERRSRSPYAS</sequence>
<proteinExistence type="predicted"/>
<feature type="transmembrane region" description="Helical" evidence="1">
    <location>
        <begin position="12"/>
        <end position="29"/>
    </location>
</feature>
<keyword evidence="1" id="KW-1133">Transmembrane helix</keyword>
<name>A0ABY5M7M0_9ACTN</name>
<gene>
    <name evidence="2" type="ORF">NQV15_02225</name>
</gene>
<accession>A0ABY5M7M0</accession>
<organism evidence="2 3">
    <name type="scientific">Aeromicrobium wangtongii</name>
    <dbReference type="NCBI Taxonomy" id="2969247"/>
    <lineage>
        <taxon>Bacteria</taxon>
        <taxon>Bacillati</taxon>
        <taxon>Actinomycetota</taxon>
        <taxon>Actinomycetes</taxon>
        <taxon>Propionibacteriales</taxon>
        <taxon>Nocardioidaceae</taxon>
        <taxon>Aeromicrobium</taxon>
    </lineage>
</organism>
<dbReference type="RefSeq" id="WP_232403442.1">
    <property type="nucleotide sequence ID" value="NZ_CP102173.1"/>
</dbReference>
<feature type="transmembrane region" description="Helical" evidence="1">
    <location>
        <begin position="64"/>
        <end position="85"/>
    </location>
</feature>
<evidence type="ECO:0000313" key="2">
    <source>
        <dbReference type="EMBL" id="UUP14150.1"/>
    </source>
</evidence>
<feature type="transmembrane region" description="Helical" evidence="1">
    <location>
        <begin position="91"/>
        <end position="112"/>
    </location>
</feature>
<protein>
    <submittedName>
        <fullName evidence="2">Uncharacterized protein</fullName>
    </submittedName>
</protein>
<evidence type="ECO:0000256" key="1">
    <source>
        <dbReference type="SAM" id="Phobius"/>
    </source>
</evidence>
<feature type="transmembrane region" description="Helical" evidence="1">
    <location>
        <begin position="35"/>
        <end position="52"/>
    </location>
</feature>
<reference evidence="2 3" key="1">
    <citation type="submission" date="2022-08" db="EMBL/GenBank/DDBJ databases">
        <title>novel species in genus Aeromicrobium.</title>
        <authorList>
            <person name="Ye L."/>
        </authorList>
    </citation>
    <scope>NUCLEOTIDE SEQUENCE [LARGE SCALE GENOMIC DNA]</scope>
    <source>
        <strain evidence="3">zg-Y1379</strain>
    </source>
</reference>